<organism evidence="1 2">
    <name type="scientific">Caerostris extrusa</name>
    <name type="common">Bark spider</name>
    <name type="synonym">Caerostris bankana</name>
    <dbReference type="NCBI Taxonomy" id="172846"/>
    <lineage>
        <taxon>Eukaryota</taxon>
        <taxon>Metazoa</taxon>
        <taxon>Ecdysozoa</taxon>
        <taxon>Arthropoda</taxon>
        <taxon>Chelicerata</taxon>
        <taxon>Arachnida</taxon>
        <taxon>Araneae</taxon>
        <taxon>Araneomorphae</taxon>
        <taxon>Entelegynae</taxon>
        <taxon>Araneoidea</taxon>
        <taxon>Araneidae</taxon>
        <taxon>Caerostris</taxon>
    </lineage>
</organism>
<dbReference type="EMBL" id="BPLR01000200">
    <property type="protein sequence ID" value="GIY92802.1"/>
    <property type="molecule type" value="Genomic_DNA"/>
</dbReference>
<dbReference type="Proteomes" id="UP001054945">
    <property type="component" value="Unassembled WGS sequence"/>
</dbReference>
<accession>A0AAV4XCH9</accession>
<evidence type="ECO:0000313" key="1">
    <source>
        <dbReference type="EMBL" id="GIY92802.1"/>
    </source>
</evidence>
<name>A0AAV4XCH9_CAEEX</name>
<gene>
    <name evidence="1" type="ORF">CEXT_706021</name>
</gene>
<comment type="caution">
    <text evidence="1">The sequence shown here is derived from an EMBL/GenBank/DDBJ whole genome shotgun (WGS) entry which is preliminary data.</text>
</comment>
<dbReference type="AlphaFoldDB" id="A0AAV4XCH9"/>
<protein>
    <submittedName>
        <fullName evidence="1">Uncharacterized protein</fullName>
    </submittedName>
</protein>
<keyword evidence="2" id="KW-1185">Reference proteome</keyword>
<reference evidence="1 2" key="1">
    <citation type="submission" date="2021-06" db="EMBL/GenBank/DDBJ databases">
        <title>Caerostris extrusa draft genome.</title>
        <authorList>
            <person name="Kono N."/>
            <person name="Arakawa K."/>
        </authorList>
    </citation>
    <scope>NUCLEOTIDE SEQUENCE [LARGE SCALE GENOMIC DNA]</scope>
</reference>
<evidence type="ECO:0000313" key="2">
    <source>
        <dbReference type="Proteomes" id="UP001054945"/>
    </source>
</evidence>
<proteinExistence type="predicted"/>
<sequence>MCLRDSHSLVPPRFQTGIFKPMDLSCLFPPQTFYIPVKPNKPQPSVLCLFPFSSREVSSRIGEAGVPLTGTFPHRLRKEGGLIKGSPAKQH</sequence>